<name>A0A5B8III7_9VIRU</name>
<reference evidence="1" key="1">
    <citation type="submission" date="2018-11" db="EMBL/GenBank/DDBJ databases">
        <title>A distinct lineage of giant viruses engineers rhodopsin photosystems in predatory marine eukaryotes.</title>
        <authorList>
            <person name="Needham D.M."/>
            <person name="Yoshizawa S."/>
            <person name="Hosaka T."/>
            <person name="Poirier C."/>
            <person name="Choi C.-J."/>
            <person name="Hehenberger E."/>
            <person name="Irwin N.A.T."/>
            <person name="Wilken S."/>
            <person name="Yung C.-M."/>
            <person name="Bachy C."/>
            <person name="Kurihara R."/>
            <person name="Nakajima Y."/>
            <person name="Kojima K."/>
            <person name="Kimura-Someya T."/>
            <person name="Leonard G."/>
            <person name="Malmstrom R.R."/>
            <person name="Mende D."/>
            <person name="Olson D.K."/>
            <person name="Sudo Y."/>
            <person name="Sudek S."/>
            <person name="Richards T.A."/>
            <person name="DeLong E.F."/>
            <person name="Keeling P.J."/>
            <person name="Santoro A.E."/>
            <person name="Shirouzu M."/>
            <person name="Iwasaki W."/>
            <person name="Worden A.Z."/>
        </authorList>
    </citation>
    <scope>NUCLEOTIDE SEQUENCE</scope>
</reference>
<gene>
    <name evidence="1" type="ORF">4_22</name>
</gene>
<organism evidence="1">
    <name type="scientific">Mimiviridae sp. ChoanoV1</name>
    <dbReference type="NCBI Taxonomy" id="2596887"/>
    <lineage>
        <taxon>Viruses</taxon>
        <taxon>Varidnaviria</taxon>
        <taxon>Bamfordvirae</taxon>
        <taxon>Nucleocytoviricota</taxon>
        <taxon>Megaviricetes</taxon>
        <taxon>Imitervirales</taxon>
        <taxon>Schizomimiviridae</taxon>
    </lineage>
</organism>
<proteinExistence type="predicted"/>
<accession>A0A5B8III7</accession>
<dbReference type="EMBL" id="MK250088">
    <property type="protein sequence ID" value="QDY52142.1"/>
    <property type="molecule type" value="Genomic_DNA"/>
</dbReference>
<sequence length="81" mass="9684">MNKESDKFEFYINYKYDDWFPLKNGYLPAKGLFGDTLVTLMEGKKIKWDKFPKNTPIGYITPMILWDKLDKLPNVYQLNLE</sequence>
<protein>
    <submittedName>
        <fullName evidence="1">Uncharacterized protein</fullName>
    </submittedName>
</protein>
<evidence type="ECO:0000313" key="1">
    <source>
        <dbReference type="EMBL" id="QDY52142.1"/>
    </source>
</evidence>